<protein>
    <submittedName>
        <fullName evidence="2">Uncharacterized protein</fullName>
    </submittedName>
</protein>
<comment type="caution">
    <text evidence="2">The sequence shown here is derived from an EMBL/GenBank/DDBJ whole genome shotgun (WGS) entry which is preliminary data.</text>
</comment>
<evidence type="ECO:0000313" key="3">
    <source>
        <dbReference type="Proteomes" id="UP001163846"/>
    </source>
</evidence>
<proteinExistence type="predicted"/>
<dbReference type="AlphaFoldDB" id="A0AA38NYZ7"/>
<feature type="compositionally biased region" description="Low complexity" evidence="1">
    <location>
        <begin position="1"/>
        <end position="15"/>
    </location>
</feature>
<sequence>MARAVPSSSRASRNATPTQRARQNRRRLSPPHTGLGPSINGGLLPELEDQVPSSTTGLYFGQFQAKAENKRFASIKSSRNEHRVFIDVRDGFSFDTDADEIYRIRVNVDNRRYYVCGTYDQSSQDTNTSLASFGVNEAFKGDIVVFFHTIHEPERFLDYLPRFKDSEAKEDAIRRVLTAFVRNVRNHIESNTTLRYVVRG</sequence>
<name>A0AA38NYZ7_9AGAR</name>
<organism evidence="2 3">
    <name type="scientific">Lentinula raphanica</name>
    <dbReference type="NCBI Taxonomy" id="153919"/>
    <lineage>
        <taxon>Eukaryota</taxon>
        <taxon>Fungi</taxon>
        <taxon>Dikarya</taxon>
        <taxon>Basidiomycota</taxon>
        <taxon>Agaricomycotina</taxon>
        <taxon>Agaricomycetes</taxon>
        <taxon>Agaricomycetidae</taxon>
        <taxon>Agaricales</taxon>
        <taxon>Marasmiineae</taxon>
        <taxon>Omphalotaceae</taxon>
        <taxon>Lentinula</taxon>
    </lineage>
</organism>
<keyword evidence="3" id="KW-1185">Reference proteome</keyword>
<accession>A0AA38NYZ7</accession>
<evidence type="ECO:0000313" key="2">
    <source>
        <dbReference type="EMBL" id="KAJ3833106.1"/>
    </source>
</evidence>
<feature type="region of interest" description="Disordered" evidence="1">
    <location>
        <begin position="1"/>
        <end position="42"/>
    </location>
</feature>
<evidence type="ECO:0000256" key="1">
    <source>
        <dbReference type="SAM" id="MobiDB-lite"/>
    </source>
</evidence>
<dbReference type="Proteomes" id="UP001163846">
    <property type="component" value="Unassembled WGS sequence"/>
</dbReference>
<gene>
    <name evidence="2" type="ORF">F5878DRAFT_665941</name>
</gene>
<dbReference type="EMBL" id="MU806771">
    <property type="protein sequence ID" value="KAJ3833106.1"/>
    <property type="molecule type" value="Genomic_DNA"/>
</dbReference>
<reference evidence="2" key="1">
    <citation type="submission" date="2022-08" db="EMBL/GenBank/DDBJ databases">
        <authorList>
            <consortium name="DOE Joint Genome Institute"/>
            <person name="Min B."/>
            <person name="Riley R."/>
            <person name="Sierra-Patev S."/>
            <person name="Naranjo-Ortiz M."/>
            <person name="Looney B."/>
            <person name="Konkel Z."/>
            <person name="Slot J.C."/>
            <person name="Sakamoto Y."/>
            <person name="Steenwyk J.L."/>
            <person name="Rokas A."/>
            <person name="Carro J."/>
            <person name="Camarero S."/>
            <person name="Ferreira P."/>
            <person name="Molpeceres G."/>
            <person name="Ruiz-Duenas F.J."/>
            <person name="Serrano A."/>
            <person name="Henrissat B."/>
            <person name="Drula E."/>
            <person name="Hughes K.W."/>
            <person name="Mata J.L."/>
            <person name="Ishikawa N.K."/>
            <person name="Vargas-Isla R."/>
            <person name="Ushijima S."/>
            <person name="Smith C.A."/>
            <person name="Ahrendt S."/>
            <person name="Andreopoulos W."/>
            <person name="He G."/>
            <person name="Labutti K."/>
            <person name="Lipzen A."/>
            <person name="Ng V."/>
            <person name="Sandor L."/>
            <person name="Barry K."/>
            <person name="Martinez A.T."/>
            <person name="Xiao Y."/>
            <person name="Gibbons J.G."/>
            <person name="Terashima K."/>
            <person name="Hibbett D.S."/>
            <person name="Grigoriev I.V."/>
        </authorList>
    </citation>
    <scope>NUCLEOTIDE SEQUENCE</scope>
    <source>
        <strain evidence="2">TFB9207</strain>
    </source>
</reference>